<gene>
    <name evidence="2" type="ORF">RRG08_013270</name>
</gene>
<proteinExistence type="predicted"/>
<sequence>MPAPSTLRTSVFPQLHAIESRPSPISSIAAGRAQKGTGAGQQDLKLRGAIKGEKVTFLLPIPGTITCDLCRPPVPSIRKQSKHRDALRHLQEQHDARILAAFRC</sequence>
<accession>A0AAE1DCC8</accession>
<dbReference type="AlphaFoldDB" id="A0AAE1DCC8"/>
<evidence type="ECO:0000313" key="3">
    <source>
        <dbReference type="Proteomes" id="UP001283361"/>
    </source>
</evidence>
<evidence type="ECO:0000256" key="1">
    <source>
        <dbReference type="SAM" id="MobiDB-lite"/>
    </source>
</evidence>
<name>A0AAE1DCC8_9GAST</name>
<dbReference type="EMBL" id="JAWDGP010004322">
    <property type="protein sequence ID" value="KAK3765301.1"/>
    <property type="molecule type" value="Genomic_DNA"/>
</dbReference>
<keyword evidence="3" id="KW-1185">Reference proteome</keyword>
<dbReference type="Proteomes" id="UP001283361">
    <property type="component" value="Unassembled WGS sequence"/>
</dbReference>
<reference evidence="2" key="1">
    <citation type="journal article" date="2023" name="G3 (Bethesda)">
        <title>A reference genome for the long-term kleptoplast-retaining sea slug Elysia crispata morphotype clarki.</title>
        <authorList>
            <person name="Eastman K.E."/>
            <person name="Pendleton A.L."/>
            <person name="Shaikh M.A."/>
            <person name="Suttiyut T."/>
            <person name="Ogas R."/>
            <person name="Tomko P."/>
            <person name="Gavelis G."/>
            <person name="Widhalm J.R."/>
            <person name="Wisecaver J.H."/>
        </authorList>
    </citation>
    <scope>NUCLEOTIDE SEQUENCE</scope>
    <source>
        <strain evidence="2">ECLA1</strain>
    </source>
</reference>
<organism evidence="2 3">
    <name type="scientific">Elysia crispata</name>
    <name type="common">lettuce slug</name>
    <dbReference type="NCBI Taxonomy" id="231223"/>
    <lineage>
        <taxon>Eukaryota</taxon>
        <taxon>Metazoa</taxon>
        <taxon>Spiralia</taxon>
        <taxon>Lophotrochozoa</taxon>
        <taxon>Mollusca</taxon>
        <taxon>Gastropoda</taxon>
        <taxon>Heterobranchia</taxon>
        <taxon>Euthyneura</taxon>
        <taxon>Panpulmonata</taxon>
        <taxon>Sacoglossa</taxon>
        <taxon>Placobranchoidea</taxon>
        <taxon>Plakobranchidae</taxon>
        <taxon>Elysia</taxon>
    </lineage>
</organism>
<protein>
    <submittedName>
        <fullName evidence="2">Uncharacterized protein</fullName>
    </submittedName>
</protein>
<feature type="region of interest" description="Disordered" evidence="1">
    <location>
        <begin position="22"/>
        <end position="41"/>
    </location>
</feature>
<comment type="caution">
    <text evidence="2">The sequence shown here is derived from an EMBL/GenBank/DDBJ whole genome shotgun (WGS) entry which is preliminary data.</text>
</comment>
<evidence type="ECO:0000313" key="2">
    <source>
        <dbReference type="EMBL" id="KAK3765301.1"/>
    </source>
</evidence>